<feature type="transmembrane region" description="Helical" evidence="6">
    <location>
        <begin position="72"/>
        <end position="90"/>
    </location>
</feature>
<feature type="transmembrane region" description="Helical" evidence="6">
    <location>
        <begin position="163"/>
        <end position="182"/>
    </location>
</feature>
<dbReference type="eggNOG" id="COG4177">
    <property type="taxonomic scope" value="Bacteria"/>
</dbReference>
<sequence>MKDKFIRNTIVLFVIAFVCIAVPAVLMDLPLGMPLIDAYTAQIITLAGVNAIMAISVNVICGITGQLSLGQAGFQALGAYSVIILTEAGIPLPVSILLGGLIAAFLGFLIGFPTLKLEGDYLAIVTLAFGEIIRVCLINLKSITGGPNGKQFSTIFTTSLDHSAAISYLAVIGSLVVIVVLLQNFLRSTYGRAILAVREDEVAANSNGIGVFRYKMTGFVIASFIAGIGGALYAPFIGFIKPDLASFNNSINDLIFVVLGGMGSITGGILAAFVLTILQEALRFLRDYRLLIYPVVLIFVMLFRPQGLLGTKELSFIKIYDGIPGFFVRLFKKQGGRK</sequence>
<feature type="transmembrane region" description="Helical" evidence="6">
    <location>
        <begin position="290"/>
        <end position="308"/>
    </location>
</feature>
<gene>
    <name evidence="7" type="ordered locus">Tresu_2426</name>
</gene>
<dbReference type="Pfam" id="PF02653">
    <property type="entry name" value="BPD_transp_2"/>
    <property type="match status" value="1"/>
</dbReference>
<organism evidence="7 8">
    <name type="scientific">Treponema succinifaciens (strain ATCC 33096 / DSM 2489 / 6091)</name>
    <dbReference type="NCBI Taxonomy" id="869209"/>
    <lineage>
        <taxon>Bacteria</taxon>
        <taxon>Pseudomonadati</taxon>
        <taxon>Spirochaetota</taxon>
        <taxon>Spirochaetia</taxon>
        <taxon>Spirochaetales</taxon>
        <taxon>Treponemataceae</taxon>
        <taxon>Treponema</taxon>
    </lineage>
</organism>
<proteinExistence type="predicted"/>
<dbReference type="AlphaFoldDB" id="F2NTV6"/>
<dbReference type="CDD" id="cd06581">
    <property type="entry name" value="TM_PBP1_LivM_like"/>
    <property type="match status" value="1"/>
</dbReference>
<dbReference type="GeneID" id="302999541"/>
<evidence type="ECO:0000256" key="1">
    <source>
        <dbReference type="ARBA" id="ARBA00004651"/>
    </source>
</evidence>
<reference evidence="7 8" key="1">
    <citation type="journal article" date="2011" name="Stand. Genomic Sci.">
        <title>Complete genome sequence of Treponema succinifaciens type strain (6091).</title>
        <authorList>
            <person name="Han C."/>
            <person name="Gronow S."/>
            <person name="Teshima H."/>
            <person name="Lapidus A."/>
            <person name="Nolan M."/>
            <person name="Lucas S."/>
            <person name="Hammon N."/>
            <person name="Deshpande S."/>
            <person name="Cheng J.F."/>
            <person name="Zeytun A."/>
            <person name="Tapia R."/>
            <person name="Goodwin L."/>
            <person name="Pitluck S."/>
            <person name="Liolios K."/>
            <person name="Pagani I."/>
            <person name="Ivanova N."/>
            <person name="Mavromatis K."/>
            <person name="Mikhailova N."/>
            <person name="Huntemann M."/>
            <person name="Pati A."/>
            <person name="Chen A."/>
            <person name="Palaniappan K."/>
            <person name="Land M."/>
            <person name="Hauser L."/>
            <person name="Brambilla E.M."/>
            <person name="Rohde M."/>
            <person name="Goker M."/>
            <person name="Woyke T."/>
            <person name="Bristow J."/>
            <person name="Eisen J.A."/>
            <person name="Markowitz V."/>
            <person name="Hugenholtz P."/>
            <person name="Kyrpides N.C."/>
            <person name="Klenk H.P."/>
            <person name="Detter J.C."/>
        </authorList>
    </citation>
    <scope>NUCLEOTIDE SEQUENCE [LARGE SCALE GENOMIC DNA]</scope>
    <source>
        <strain evidence="8">ATCC 33096 / DSM 2489 / 6091</strain>
    </source>
</reference>
<feature type="transmembrane region" description="Helical" evidence="6">
    <location>
        <begin position="96"/>
        <end position="115"/>
    </location>
</feature>
<evidence type="ECO:0000313" key="8">
    <source>
        <dbReference type="Proteomes" id="UP000006852"/>
    </source>
</evidence>
<evidence type="ECO:0000256" key="4">
    <source>
        <dbReference type="ARBA" id="ARBA00022989"/>
    </source>
</evidence>
<dbReference type="InterPro" id="IPR001851">
    <property type="entry name" value="ABC_transp_permease"/>
</dbReference>
<keyword evidence="2" id="KW-1003">Cell membrane</keyword>
<evidence type="ECO:0000256" key="3">
    <source>
        <dbReference type="ARBA" id="ARBA00022692"/>
    </source>
</evidence>
<feature type="transmembrane region" description="Helical" evidence="6">
    <location>
        <begin position="216"/>
        <end position="234"/>
    </location>
</feature>
<feature type="transmembrane region" description="Helical" evidence="6">
    <location>
        <begin position="39"/>
        <end position="60"/>
    </location>
</feature>
<dbReference type="InterPro" id="IPR043428">
    <property type="entry name" value="LivM-like"/>
</dbReference>
<evidence type="ECO:0000256" key="6">
    <source>
        <dbReference type="SAM" id="Phobius"/>
    </source>
</evidence>
<feature type="transmembrane region" description="Helical" evidence="6">
    <location>
        <begin position="254"/>
        <end position="278"/>
    </location>
</feature>
<accession>F2NTV6</accession>
<dbReference type="EMBL" id="CP002631">
    <property type="protein sequence ID" value="AEB15288.1"/>
    <property type="molecule type" value="Genomic_DNA"/>
</dbReference>
<evidence type="ECO:0000256" key="5">
    <source>
        <dbReference type="ARBA" id="ARBA00023136"/>
    </source>
</evidence>
<evidence type="ECO:0000313" key="7">
    <source>
        <dbReference type="EMBL" id="AEB15288.1"/>
    </source>
</evidence>
<keyword evidence="3 6" id="KW-0812">Transmembrane</keyword>
<dbReference type="PANTHER" id="PTHR30482">
    <property type="entry name" value="HIGH-AFFINITY BRANCHED-CHAIN AMINO ACID TRANSPORT SYSTEM PERMEASE"/>
    <property type="match status" value="1"/>
</dbReference>
<keyword evidence="4 6" id="KW-1133">Transmembrane helix</keyword>
<protein>
    <submittedName>
        <fullName evidence="7">ABC-type transporter, integral membrane subunit</fullName>
    </submittedName>
</protein>
<keyword evidence="5 6" id="KW-0472">Membrane</keyword>
<dbReference type="GO" id="GO:0015658">
    <property type="term" value="F:branched-chain amino acid transmembrane transporter activity"/>
    <property type="evidence" value="ECO:0007669"/>
    <property type="project" value="InterPro"/>
</dbReference>
<evidence type="ECO:0000256" key="2">
    <source>
        <dbReference type="ARBA" id="ARBA00022475"/>
    </source>
</evidence>
<reference evidence="8" key="2">
    <citation type="submission" date="2011-04" db="EMBL/GenBank/DDBJ databases">
        <title>The complete genome of chromosome of Treponema succinifaciens DSM 2489.</title>
        <authorList>
            <person name="Lucas S."/>
            <person name="Copeland A."/>
            <person name="Lapidus A."/>
            <person name="Bruce D."/>
            <person name="Goodwin L."/>
            <person name="Pitluck S."/>
            <person name="Peters L."/>
            <person name="Kyrpides N."/>
            <person name="Mavromatis K."/>
            <person name="Ivanova N."/>
            <person name="Ovchinnikova G."/>
            <person name="Teshima H."/>
            <person name="Detter J.C."/>
            <person name="Tapia R."/>
            <person name="Han C."/>
            <person name="Land M."/>
            <person name="Hauser L."/>
            <person name="Markowitz V."/>
            <person name="Cheng J.-F."/>
            <person name="Hugenholtz P."/>
            <person name="Woyke T."/>
            <person name="Wu D."/>
            <person name="Gronow S."/>
            <person name="Wellnitz S."/>
            <person name="Brambilla E."/>
            <person name="Klenk H.-P."/>
            <person name="Eisen J.A."/>
        </authorList>
    </citation>
    <scope>NUCLEOTIDE SEQUENCE [LARGE SCALE GENOMIC DNA]</scope>
    <source>
        <strain evidence="8">ATCC 33096 / DSM 2489 / 6091</strain>
    </source>
</reference>
<dbReference type="RefSeq" id="WP_013702539.1">
    <property type="nucleotide sequence ID" value="NC_015385.1"/>
</dbReference>
<dbReference type="PANTHER" id="PTHR30482:SF10">
    <property type="entry name" value="HIGH-AFFINITY BRANCHED-CHAIN AMINO ACID TRANSPORT PROTEIN BRAE"/>
    <property type="match status" value="1"/>
</dbReference>
<keyword evidence="8" id="KW-1185">Reference proteome</keyword>
<dbReference type="Proteomes" id="UP000006852">
    <property type="component" value="Chromosome"/>
</dbReference>
<comment type="subcellular location">
    <subcellularLocation>
        <location evidence="1">Cell membrane</location>
        <topology evidence="1">Multi-pass membrane protein</topology>
    </subcellularLocation>
</comment>
<dbReference type="STRING" id="869209.Tresu_2426"/>
<name>F2NTV6_TRES6</name>
<feature type="transmembrane region" description="Helical" evidence="6">
    <location>
        <begin position="9"/>
        <end position="27"/>
    </location>
</feature>
<dbReference type="OrthoDB" id="9789927at2"/>
<feature type="transmembrane region" description="Helical" evidence="6">
    <location>
        <begin position="122"/>
        <end position="143"/>
    </location>
</feature>
<dbReference type="KEGG" id="tsu:Tresu_2426"/>
<dbReference type="GO" id="GO:0005886">
    <property type="term" value="C:plasma membrane"/>
    <property type="evidence" value="ECO:0007669"/>
    <property type="project" value="UniProtKB-SubCell"/>
</dbReference>
<dbReference type="HOGENOM" id="CLU_031365_1_2_12"/>